<keyword evidence="1" id="KW-0238">DNA-binding</keyword>
<protein>
    <submittedName>
        <fullName evidence="1">Winged helix DNA-binding protein</fullName>
    </submittedName>
</protein>
<dbReference type="OrthoDB" id="9148135at2"/>
<name>A0A327Z018_9ACTN</name>
<comment type="caution">
    <text evidence="1">The sequence shown here is derived from an EMBL/GenBank/DDBJ whole genome shotgun (WGS) entry which is preliminary data.</text>
</comment>
<dbReference type="InterPro" id="IPR009351">
    <property type="entry name" value="AlkZ-like"/>
</dbReference>
<evidence type="ECO:0000313" key="1">
    <source>
        <dbReference type="EMBL" id="RAK27460.1"/>
    </source>
</evidence>
<dbReference type="PANTHER" id="PTHR38479:SF2">
    <property type="entry name" value="WINGED HELIX DNA-BINDING DOMAIN-CONTAINING PROTEIN"/>
    <property type="match status" value="1"/>
</dbReference>
<organism evidence="1 2">
    <name type="scientific">Actinoplanes lutulentus</name>
    <dbReference type="NCBI Taxonomy" id="1287878"/>
    <lineage>
        <taxon>Bacteria</taxon>
        <taxon>Bacillati</taxon>
        <taxon>Actinomycetota</taxon>
        <taxon>Actinomycetes</taxon>
        <taxon>Micromonosporales</taxon>
        <taxon>Micromonosporaceae</taxon>
        <taxon>Actinoplanes</taxon>
    </lineage>
</organism>
<keyword evidence="2" id="KW-1185">Reference proteome</keyword>
<dbReference type="RefSeq" id="WP_111653989.1">
    <property type="nucleotide sequence ID" value="NZ_JACHWI010000003.1"/>
</dbReference>
<evidence type="ECO:0000313" key="2">
    <source>
        <dbReference type="Proteomes" id="UP000249341"/>
    </source>
</evidence>
<proteinExistence type="predicted"/>
<gene>
    <name evidence="1" type="ORF">B0I29_12394</name>
</gene>
<dbReference type="EMBL" id="QLMJ01000023">
    <property type="protein sequence ID" value="RAK27460.1"/>
    <property type="molecule type" value="Genomic_DNA"/>
</dbReference>
<dbReference type="PANTHER" id="PTHR38479">
    <property type="entry name" value="LMO0824 PROTEIN"/>
    <property type="match status" value="1"/>
</dbReference>
<dbReference type="AlphaFoldDB" id="A0A327Z018"/>
<dbReference type="Proteomes" id="UP000249341">
    <property type="component" value="Unassembled WGS sequence"/>
</dbReference>
<sequence>MEASAALSLRLSCLALGAHEKSTVHDVVEWFGAMQAQDLNSVLWSLGVRLPGSSLPSIVTATEDRSVVRTWPMRGTVHLIPSADAHWMLDLTGVRQLTGVASRWDYLGLDEKTANLAMELLAAALTSAGGRLTRSGCLGALTEGGIDVSGQRGYHLLWYASQRSLTAIAPNSGAEQTFVLLDDWVPSRFTPSSREEALALLATRYFRSHGPATVKDFAGWTSLGVRDARLGISGAGLVAVDVDGAEMWASPELLDAGPVRGRWALPGFDEFMLGYKDRSLMATRDQLAKVVPGNNGVFQSTLVADGRVVGLWKRTLGKKAVSVSVQKLMDFDLEEFRPSLEGYAGYLGLPLIVKNP</sequence>
<reference evidence="1 2" key="1">
    <citation type="submission" date="2018-06" db="EMBL/GenBank/DDBJ databases">
        <title>Genomic Encyclopedia of Type Strains, Phase III (KMG-III): the genomes of soil and plant-associated and newly described type strains.</title>
        <authorList>
            <person name="Whitman W."/>
        </authorList>
    </citation>
    <scope>NUCLEOTIDE SEQUENCE [LARGE SCALE GENOMIC DNA]</scope>
    <source>
        <strain evidence="1 2">CGMCC 4.7090</strain>
    </source>
</reference>
<accession>A0A327Z018</accession>
<dbReference type="GO" id="GO:0003677">
    <property type="term" value="F:DNA binding"/>
    <property type="evidence" value="ECO:0007669"/>
    <property type="project" value="UniProtKB-KW"/>
</dbReference>
<dbReference type="Pfam" id="PF06224">
    <property type="entry name" value="AlkZ-like"/>
    <property type="match status" value="1"/>
</dbReference>